<dbReference type="PROSITE" id="PS01124">
    <property type="entry name" value="HTH_ARAC_FAMILY_2"/>
    <property type="match status" value="1"/>
</dbReference>
<protein>
    <submittedName>
        <fullName evidence="7">Response regulator</fullName>
    </submittedName>
</protein>
<dbReference type="InterPro" id="IPR011006">
    <property type="entry name" value="CheY-like_superfamily"/>
</dbReference>
<dbReference type="InterPro" id="IPR041522">
    <property type="entry name" value="CdaR_GGDEF"/>
</dbReference>
<dbReference type="PANTHER" id="PTHR43280:SF2">
    <property type="entry name" value="HTH-TYPE TRANSCRIPTIONAL REGULATOR EXSA"/>
    <property type="match status" value="1"/>
</dbReference>
<keyword evidence="1" id="KW-0805">Transcription regulation</keyword>
<feature type="domain" description="Response regulatory" evidence="6">
    <location>
        <begin position="5"/>
        <end position="126"/>
    </location>
</feature>
<dbReference type="PROSITE" id="PS00041">
    <property type="entry name" value="HTH_ARAC_FAMILY_1"/>
    <property type="match status" value="1"/>
</dbReference>
<dbReference type="Gene3D" id="1.10.10.60">
    <property type="entry name" value="Homeodomain-like"/>
    <property type="match status" value="2"/>
</dbReference>
<dbReference type="SMART" id="SM00448">
    <property type="entry name" value="REC"/>
    <property type="match status" value="1"/>
</dbReference>
<dbReference type="InterPro" id="IPR009057">
    <property type="entry name" value="Homeodomain-like_sf"/>
</dbReference>
<dbReference type="RefSeq" id="WP_341416218.1">
    <property type="nucleotide sequence ID" value="NZ_JBBPCC010000008.1"/>
</dbReference>
<dbReference type="EMBL" id="JBBPCC010000008">
    <property type="protein sequence ID" value="MEK8129125.1"/>
    <property type="molecule type" value="Genomic_DNA"/>
</dbReference>
<dbReference type="Pfam" id="PF12833">
    <property type="entry name" value="HTH_18"/>
    <property type="match status" value="1"/>
</dbReference>
<proteinExistence type="predicted"/>
<keyword evidence="8" id="KW-1185">Reference proteome</keyword>
<feature type="domain" description="HTH araC/xylS-type" evidence="5">
    <location>
        <begin position="434"/>
        <end position="532"/>
    </location>
</feature>
<dbReference type="InterPro" id="IPR001789">
    <property type="entry name" value="Sig_transdc_resp-reg_receiver"/>
</dbReference>
<dbReference type="Proteomes" id="UP001469365">
    <property type="component" value="Unassembled WGS sequence"/>
</dbReference>
<accession>A0ABU9DJT5</accession>
<organism evidence="7 8">
    <name type="scientific">Paenibacillus filicis</name>
    <dbReference type="NCBI Taxonomy" id="669464"/>
    <lineage>
        <taxon>Bacteria</taxon>
        <taxon>Bacillati</taxon>
        <taxon>Bacillota</taxon>
        <taxon>Bacilli</taxon>
        <taxon>Bacillales</taxon>
        <taxon>Paenibacillaceae</taxon>
        <taxon>Paenibacillus</taxon>
    </lineage>
</organism>
<dbReference type="PANTHER" id="PTHR43280">
    <property type="entry name" value="ARAC-FAMILY TRANSCRIPTIONAL REGULATOR"/>
    <property type="match status" value="1"/>
</dbReference>
<dbReference type="Pfam" id="PF00072">
    <property type="entry name" value="Response_reg"/>
    <property type="match status" value="1"/>
</dbReference>
<evidence type="ECO:0000259" key="5">
    <source>
        <dbReference type="PROSITE" id="PS01124"/>
    </source>
</evidence>
<sequence>MRTYTCLIVDDEDLIIQRLEMFFRALSDQHKRFLLVGKAYSGAKGIEEALLLKPDIILSDIVMPHMDGITMIEELRTKLPDTQYILLTAYSSFEYAQRAIRAHIMEYIIKVPLKEAELRQALDKAADTLDAIRTKETEFQSLNLAVRENKYRVHKQFFNELIRGEIAADRASDFGSRMQVDFFRSFYCCFIVELSHYESFRREYSAADQGILKYAITNVVGETLAGFGTGAASELHDNRFIGFLAWDKTRSTMDTELACRTLGRQIVAHLKQYLNQEASVMFSAPYRGWESINQAYSEAAEACEDLYYQETKTVNTGEHRIRYHNDRREAVQHKLLELRSWTHRGLSRQELDAWMAELHQFVLEGPIQKLVMAPLLREIYRDMAAQWTSRSEADMTTEEFPLLFATFREQLQFISDFVIESQQEGKAVHRAEITKARRFMEQNLRERLTLQAIAEHVNLAPTYFSSLFKKTMSEGVVDYMNRRKIDLSIELLQKRDYSILELCEETGIVNEGYFCKLFKQHTGMTPKQYRKKLYGPK</sequence>
<dbReference type="InterPro" id="IPR018060">
    <property type="entry name" value="HTH_AraC"/>
</dbReference>
<name>A0ABU9DJT5_9BACL</name>
<dbReference type="SUPFAM" id="SSF46689">
    <property type="entry name" value="Homeodomain-like"/>
    <property type="match status" value="2"/>
</dbReference>
<keyword evidence="3" id="KW-0804">Transcription</keyword>
<comment type="caution">
    <text evidence="7">The sequence shown here is derived from an EMBL/GenBank/DDBJ whole genome shotgun (WGS) entry which is preliminary data.</text>
</comment>
<gene>
    <name evidence="7" type="ORF">WMW72_14565</name>
</gene>
<evidence type="ECO:0000313" key="8">
    <source>
        <dbReference type="Proteomes" id="UP001469365"/>
    </source>
</evidence>
<evidence type="ECO:0000256" key="1">
    <source>
        <dbReference type="ARBA" id="ARBA00023015"/>
    </source>
</evidence>
<dbReference type="PROSITE" id="PS50110">
    <property type="entry name" value="RESPONSE_REGULATORY"/>
    <property type="match status" value="1"/>
</dbReference>
<dbReference type="SUPFAM" id="SSF52172">
    <property type="entry name" value="CheY-like"/>
    <property type="match status" value="1"/>
</dbReference>
<reference evidence="7 8" key="1">
    <citation type="submission" date="2024-04" db="EMBL/GenBank/DDBJ databases">
        <title>draft genome sequnece of Paenibacillus filicis.</title>
        <authorList>
            <person name="Kim D.-U."/>
        </authorList>
    </citation>
    <scope>NUCLEOTIDE SEQUENCE [LARGE SCALE GENOMIC DNA]</scope>
    <source>
        <strain evidence="7 8">KACC14197</strain>
    </source>
</reference>
<dbReference type="InterPro" id="IPR018062">
    <property type="entry name" value="HTH_AraC-typ_CS"/>
</dbReference>
<dbReference type="Gene3D" id="3.40.50.2300">
    <property type="match status" value="1"/>
</dbReference>
<evidence type="ECO:0000256" key="3">
    <source>
        <dbReference type="ARBA" id="ARBA00023163"/>
    </source>
</evidence>
<keyword evidence="4" id="KW-0597">Phosphoprotein</keyword>
<dbReference type="Pfam" id="PF17853">
    <property type="entry name" value="GGDEF_2"/>
    <property type="match status" value="1"/>
</dbReference>
<dbReference type="SMART" id="SM00342">
    <property type="entry name" value="HTH_ARAC"/>
    <property type="match status" value="1"/>
</dbReference>
<evidence type="ECO:0000256" key="4">
    <source>
        <dbReference type="PROSITE-ProRule" id="PRU00169"/>
    </source>
</evidence>
<evidence type="ECO:0000259" key="6">
    <source>
        <dbReference type="PROSITE" id="PS50110"/>
    </source>
</evidence>
<dbReference type="CDD" id="cd17536">
    <property type="entry name" value="REC_YesN-like"/>
    <property type="match status" value="1"/>
</dbReference>
<evidence type="ECO:0000313" key="7">
    <source>
        <dbReference type="EMBL" id="MEK8129125.1"/>
    </source>
</evidence>
<evidence type="ECO:0000256" key="2">
    <source>
        <dbReference type="ARBA" id="ARBA00023125"/>
    </source>
</evidence>
<feature type="modified residue" description="4-aspartylphosphate" evidence="4">
    <location>
        <position position="60"/>
    </location>
</feature>
<keyword evidence="2" id="KW-0238">DNA-binding</keyword>